<dbReference type="GeneID" id="54481412"/>
<dbReference type="AlphaFoldDB" id="A0A6A6WG12"/>
<dbReference type="InterPro" id="IPR029045">
    <property type="entry name" value="ClpP/crotonase-like_dom_sf"/>
</dbReference>
<dbReference type="SUPFAM" id="SSF52096">
    <property type="entry name" value="ClpP/crotonase"/>
    <property type="match status" value="1"/>
</dbReference>
<dbReference type="PANTHER" id="PTHR43459">
    <property type="entry name" value="ENOYL-COA HYDRATASE"/>
    <property type="match status" value="1"/>
</dbReference>
<dbReference type="EMBL" id="ML996568">
    <property type="protein sequence ID" value="KAF2760071.1"/>
    <property type="molecule type" value="Genomic_DNA"/>
</dbReference>
<name>A0A6A6WG12_9PEZI</name>
<proteinExistence type="predicted"/>
<evidence type="ECO:0000313" key="4">
    <source>
        <dbReference type="Proteomes" id="UP000799437"/>
    </source>
</evidence>
<organism evidence="3 4">
    <name type="scientific">Pseudovirgaria hyperparasitica</name>
    <dbReference type="NCBI Taxonomy" id="470096"/>
    <lineage>
        <taxon>Eukaryota</taxon>
        <taxon>Fungi</taxon>
        <taxon>Dikarya</taxon>
        <taxon>Ascomycota</taxon>
        <taxon>Pezizomycotina</taxon>
        <taxon>Dothideomycetes</taxon>
        <taxon>Dothideomycetes incertae sedis</taxon>
        <taxon>Acrospermales</taxon>
        <taxon>Acrospermaceae</taxon>
        <taxon>Pseudovirgaria</taxon>
    </lineage>
</organism>
<protein>
    <submittedName>
        <fullName evidence="3">ClpP/crotonase</fullName>
    </submittedName>
</protein>
<evidence type="ECO:0000313" key="3">
    <source>
        <dbReference type="EMBL" id="KAF2760071.1"/>
    </source>
</evidence>
<dbReference type="CDD" id="cd06558">
    <property type="entry name" value="crotonase-like"/>
    <property type="match status" value="1"/>
</dbReference>
<dbReference type="OrthoDB" id="410701at2759"/>
<feature type="chain" id="PRO_5025574526" evidence="2">
    <location>
        <begin position="18"/>
        <end position="300"/>
    </location>
</feature>
<dbReference type="InterPro" id="IPR001753">
    <property type="entry name" value="Enoyl-CoA_hydra/iso"/>
</dbReference>
<gene>
    <name evidence="3" type="ORF">EJ05DRAFT_271255</name>
</gene>
<keyword evidence="1" id="KW-0843">Virulence</keyword>
<dbReference type="Proteomes" id="UP000799437">
    <property type="component" value="Unassembled WGS sequence"/>
</dbReference>
<evidence type="ECO:0000256" key="2">
    <source>
        <dbReference type="SAM" id="SignalP"/>
    </source>
</evidence>
<dbReference type="PANTHER" id="PTHR43459:SF1">
    <property type="entry name" value="EG:BACN32G11.4 PROTEIN"/>
    <property type="match status" value="1"/>
</dbReference>
<dbReference type="Gene3D" id="3.90.226.10">
    <property type="entry name" value="2-enoyl-CoA Hydratase, Chain A, domain 1"/>
    <property type="match status" value="1"/>
</dbReference>
<dbReference type="Pfam" id="PF00378">
    <property type="entry name" value="ECH_1"/>
    <property type="match status" value="1"/>
</dbReference>
<reference evidence="3" key="1">
    <citation type="journal article" date="2020" name="Stud. Mycol.">
        <title>101 Dothideomycetes genomes: a test case for predicting lifestyles and emergence of pathogens.</title>
        <authorList>
            <person name="Haridas S."/>
            <person name="Albert R."/>
            <person name="Binder M."/>
            <person name="Bloem J."/>
            <person name="Labutti K."/>
            <person name="Salamov A."/>
            <person name="Andreopoulos B."/>
            <person name="Baker S."/>
            <person name="Barry K."/>
            <person name="Bills G."/>
            <person name="Bluhm B."/>
            <person name="Cannon C."/>
            <person name="Castanera R."/>
            <person name="Culley D."/>
            <person name="Daum C."/>
            <person name="Ezra D."/>
            <person name="Gonzalez J."/>
            <person name="Henrissat B."/>
            <person name="Kuo A."/>
            <person name="Liang C."/>
            <person name="Lipzen A."/>
            <person name="Lutzoni F."/>
            <person name="Magnuson J."/>
            <person name="Mondo S."/>
            <person name="Nolan M."/>
            <person name="Ohm R."/>
            <person name="Pangilinan J."/>
            <person name="Park H.-J."/>
            <person name="Ramirez L."/>
            <person name="Alfaro M."/>
            <person name="Sun H."/>
            <person name="Tritt A."/>
            <person name="Yoshinaga Y."/>
            <person name="Zwiers L.-H."/>
            <person name="Turgeon B."/>
            <person name="Goodwin S."/>
            <person name="Spatafora J."/>
            <person name="Crous P."/>
            <person name="Grigoriev I."/>
        </authorList>
    </citation>
    <scope>NUCLEOTIDE SEQUENCE</scope>
    <source>
        <strain evidence="3">CBS 121739</strain>
    </source>
</reference>
<feature type="signal peptide" evidence="2">
    <location>
        <begin position="1"/>
        <end position="17"/>
    </location>
</feature>
<keyword evidence="2" id="KW-0732">Signal</keyword>
<keyword evidence="4" id="KW-1185">Reference proteome</keyword>
<dbReference type="RefSeq" id="XP_033602522.1">
    <property type="nucleotide sequence ID" value="XM_033740358.1"/>
</dbReference>
<evidence type="ECO:0000256" key="1">
    <source>
        <dbReference type="ARBA" id="ARBA00023026"/>
    </source>
</evidence>
<sequence>MMKHLFSLAASLGAIGASIVSQKSARGTLTFTYSPNITRVTISNPPINVFDANLASDLLEFLLSIQPSNTMPLSPPKVVILASADADFFIPHIDLLSILPPQTAAKTAFLDSCTQVTALLRNTTTTVFITEIDGRASGIGDEILLQTDLRFAGPGARLSQLETAVGVFPGGGGMKALPSQISRARALQYALTNEAVGGAKAADLGWVNGYFDSKETLRMGVDEVARKIALRPAGALEGAKRALPRLYPHEAEYEDDLKKFSDLAGSEETAALVKGYIELSENQTRGWFELGVPESLEELF</sequence>
<accession>A0A6A6WG12</accession>